<feature type="domain" description="Peptidase S9A N-terminal" evidence="7">
    <location>
        <begin position="55"/>
        <end position="474"/>
    </location>
</feature>
<dbReference type="Gene3D" id="3.40.50.1820">
    <property type="entry name" value="alpha/beta hydrolase"/>
    <property type="match status" value="1"/>
</dbReference>
<dbReference type="EC" id="3.4.21.83" evidence="8"/>
<protein>
    <submittedName>
        <fullName evidence="8">Protease 2</fullName>
        <ecNumber evidence="8">3.4.21.83</ecNumber>
    </submittedName>
</protein>
<dbReference type="InterPro" id="IPR002470">
    <property type="entry name" value="Peptidase_S9A"/>
</dbReference>
<keyword evidence="3 8" id="KW-0378">Hydrolase</keyword>
<feature type="transmembrane region" description="Helical" evidence="5">
    <location>
        <begin position="12"/>
        <end position="31"/>
    </location>
</feature>
<dbReference type="Pfam" id="PF00326">
    <property type="entry name" value="Peptidase_S9"/>
    <property type="match status" value="1"/>
</dbReference>
<accession>A0A378PUC5</accession>
<dbReference type="GO" id="GO:0004252">
    <property type="term" value="F:serine-type endopeptidase activity"/>
    <property type="evidence" value="ECO:0007669"/>
    <property type="project" value="UniProtKB-EC"/>
</dbReference>
<evidence type="ECO:0000313" key="8">
    <source>
        <dbReference type="EMBL" id="STY91543.1"/>
    </source>
</evidence>
<dbReference type="PRINTS" id="PR00862">
    <property type="entry name" value="PROLIGOPTASE"/>
</dbReference>
<comment type="similarity">
    <text evidence="1">Belongs to the peptidase S9A family.</text>
</comment>
<dbReference type="GO" id="GO:0006508">
    <property type="term" value="P:proteolysis"/>
    <property type="evidence" value="ECO:0007669"/>
    <property type="project" value="UniProtKB-KW"/>
</dbReference>
<keyword evidence="5" id="KW-1133">Transmembrane helix</keyword>
<dbReference type="EMBL" id="UGPZ01000002">
    <property type="protein sequence ID" value="STY91543.1"/>
    <property type="molecule type" value="Genomic_DNA"/>
</dbReference>
<keyword evidence="2 8" id="KW-0645">Protease</keyword>
<evidence type="ECO:0000256" key="5">
    <source>
        <dbReference type="SAM" id="Phobius"/>
    </source>
</evidence>
<keyword evidence="5" id="KW-0472">Membrane</keyword>
<proteinExistence type="inferred from homology"/>
<organism evidence="8 9">
    <name type="scientific">Moraxella bovis</name>
    <dbReference type="NCBI Taxonomy" id="476"/>
    <lineage>
        <taxon>Bacteria</taxon>
        <taxon>Pseudomonadati</taxon>
        <taxon>Pseudomonadota</taxon>
        <taxon>Gammaproteobacteria</taxon>
        <taxon>Moraxellales</taxon>
        <taxon>Moraxellaceae</taxon>
        <taxon>Moraxella</taxon>
    </lineage>
</organism>
<evidence type="ECO:0000313" key="9">
    <source>
        <dbReference type="Proteomes" id="UP000254133"/>
    </source>
</evidence>
<dbReference type="SUPFAM" id="SSF50993">
    <property type="entry name" value="Peptidase/esterase 'gauge' domain"/>
    <property type="match status" value="1"/>
</dbReference>
<reference evidence="8 9" key="1">
    <citation type="submission" date="2018-06" db="EMBL/GenBank/DDBJ databases">
        <authorList>
            <consortium name="Pathogen Informatics"/>
            <person name="Doyle S."/>
        </authorList>
    </citation>
    <scope>NUCLEOTIDE SEQUENCE [LARGE SCALE GENOMIC DNA]</scope>
    <source>
        <strain evidence="8 9">NCTC9426</strain>
    </source>
</reference>
<dbReference type="SUPFAM" id="SSF53474">
    <property type="entry name" value="alpha/beta-Hydrolases"/>
    <property type="match status" value="1"/>
</dbReference>
<dbReference type="InterPro" id="IPR051543">
    <property type="entry name" value="Serine_Peptidase_S9A"/>
</dbReference>
<evidence type="ECO:0000256" key="2">
    <source>
        <dbReference type="ARBA" id="ARBA00022670"/>
    </source>
</evidence>
<dbReference type="Pfam" id="PF02897">
    <property type="entry name" value="Peptidase_S9_N"/>
    <property type="match status" value="1"/>
</dbReference>
<dbReference type="InterPro" id="IPR023302">
    <property type="entry name" value="Pept_S9A_N"/>
</dbReference>
<keyword evidence="5" id="KW-0812">Transmembrane</keyword>
<dbReference type="PANTHER" id="PTHR11757:SF19">
    <property type="entry name" value="PROLYL ENDOPEPTIDASE-LIKE"/>
    <property type="match status" value="1"/>
</dbReference>
<evidence type="ECO:0000259" key="6">
    <source>
        <dbReference type="Pfam" id="PF00326"/>
    </source>
</evidence>
<keyword evidence="4" id="KW-0720">Serine protease</keyword>
<evidence type="ECO:0000259" key="7">
    <source>
        <dbReference type="Pfam" id="PF02897"/>
    </source>
</evidence>
<name>A0A378PUC5_MORBO</name>
<dbReference type="InterPro" id="IPR029058">
    <property type="entry name" value="AB_hydrolase_fold"/>
</dbReference>
<evidence type="ECO:0000256" key="3">
    <source>
        <dbReference type="ARBA" id="ARBA00022801"/>
    </source>
</evidence>
<dbReference type="Proteomes" id="UP000254133">
    <property type="component" value="Unassembled WGS sequence"/>
</dbReference>
<evidence type="ECO:0000256" key="1">
    <source>
        <dbReference type="ARBA" id="ARBA00005228"/>
    </source>
</evidence>
<dbReference type="Gene3D" id="2.130.10.120">
    <property type="entry name" value="Prolyl oligopeptidase, N-terminal domain"/>
    <property type="match status" value="1"/>
</dbReference>
<evidence type="ECO:0000256" key="4">
    <source>
        <dbReference type="ARBA" id="ARBA00022825"/>
    </source>
</evidence>
<dbReference type="PANTHER" id="PTHR11757">
    <property type="entry name" value="PROTEASE FAMILY S9A OLIGOPEPTIDASE"/>
    <property type="match status" value="1"/>
</dbReference>
<sequence>MTLQSNKNKWYFAIWMMLGLAINSFALAGGLSDEMKNSTNQHSMSDHRDSPISPPDVAKYPTLYQVHGELVVDDYAWLYADSDERNRLIEQENAHTAHHLDRSLINTLSQEIKKRSKVGVSDEIWLDGGIFFKKDNTSFPKVFIKSQNKNNQNVWTLLLDTNAEKQMLGVDTYQLGMIKPAPNAAHIAISYDTIGNEVYAIDIADKTGRVIDRLTKTAGQVVWLNHEYLVYVNDYHNQVLRHKLGTSQSQDVPIYHKQNQRLGLSLDSASSDEFVLLTLGNMTTAQTLFAKPEDLIQQGEFTPFGVIEQDREYYLEHYQGRFYLKLSDQNGAALYVLTQDDMTKWRQNQHLPNPIFMPNKRATLESFAFVGDYLIVKVRQGGVHQIFYANVNDLRFDKLYHVIDKKDKNEQQFDSSIYAGDQVWRSVKFDDEAYMVWIKSSGFDIQANTNPHLLRLGYTSPSTPKTVRYYDLLHHQFVNVAQTQKDYQTKRLWIASKDGTKLPITLVYKTGLTPTKDTPLLIYGYGAYGFSLDPVYGSSYISLLDRGFVYVFAHIRGGGELGQAWHNDGKLTKKQNSFDDFVTVTKSLHQQGYGSPANTFAMGESAGGLVVANVCTTHPELYKACVMQVPFLDVLSNYHQGKTDDEDQYSEWGDPSMVSDYRTIAHYNPYTNLTVKHYPNMLIIAHRQDARVNFVDSLKFIAKIRAYQIDNNHSLHLIAIKDGGHSGTGQNSRVANNAMAYAFILQQCSSCQTLE</sequence>
<dbReference type="AlphaFoldDB" id="A0A378PUC5"/>
<gene>
    <name evidence="8" type="primary">ptrB</name>
    <name evidence="8" type="ORF">NCTC9426_01601</name>
</gene>
<dbReference type="RefSeq" id="WP_115369333.1">
    <property type="nucleotide sequence ID" value="NZ_UGPZ01000002.1"/>
</dbReference>
<dbReference type="InterPro" id="IPR001375">
    <property type="entry name" value="Peptidase_S9_cat"/>
</dbReference>
<feature type="domain" description="Peptidase S9 prolyl oligopeptidase catalytic" evidence="6">
    <location>
        <begin position="540"/>
        <end position="748"/>
    </location>
</feature>